<accession>A0A1B6JQQ8</accession>
<dbReference type="PANTHER" id="PTHR11472">
    <property type="entry name" value="DNA REPAIR DEAD HELICASE RAD3/XP-D SUBFAMILY MEMBER"/>
    <property type="match status" value="1"/>
</dbReference>
<dbReference type="InterPro" id="IPR027417">
    <property type="entry name" value="P-loop_NTPase"/>
</dbReference>
<dbReference type="SMART" id="SM00488">
    <property type="entry name" value="DEXDc2"/>
    <property type="match status" value="1"/>
</dbReference>
<dbReference type="InterPro" id="IPR010614">
    <property type="entry name" value="RAD3-like_helicase_DEAD"/>
</dbReference>
<dbReference type="Gene3D" id="3.40.50.300">
    <property type="entry name" value="P-loop containing nucleotide triphosphate hydrolases"/>
    <property type="match status" value="2"/>
</dbReference>
<dbReference type="GO" id="GO:1990918">
    <property type="term" value="P:double-strand break repair involved in meiotic recombination"/>
    <property type="evidence" value="ECO:0007669"/>
    <property type="project" value="TreeGrafter"/>
</dbReference>
<dbReference type="GO" id="GO:0005634">
    <property type="term" value="C:nucleus"/>
    <property type="evidence" value="ECO:0007669"/>
    <property type="project" value="TreeGrafter"/>
</dbReference>
<dbReference type="GO" id="GO:0005524">
    <property type="term" value="F:ATP binding"/>
    <property type="evidence" value="ECO:0007669"/>
    <property type="project" value="UniProtKB-KW"/>
</dbReference>
<dbReference type="PROSITE" id="PS00690">
    <property type="entry name" value="DEAH_ATP_HELICASE"/>
    <property type="match status" value="1"/>
</dbReference>
<dbReference type="GO" id="GO:0016818">
    <property type="term" value="F:hydrolase activity, acting on acid anhydrides, in phosphorus-containing anhydrides"/>
    <property type="evidence" value="ECO:0007669"/>
    <property type="project" value="InterPro"/>
</dbReference>
<dbReference type="InterPro" id="IPR006554">
    <property type="entry name" value="Helicase-like_DEXD_c2"/>
</dbReference>
<evidence type="ECO:0000256" key="1">
    <source>
        <dbReference type="ARBA" id="ARBA00022741"/>
    </source>
</evidence>
<proteinExistence type="predicted"/>
<dbReference type="GO" id="GO:0003678">
    <property type="term" value="F:DNA helicase activity"/>
    <property type="evidence" value="ECO:0007669"/>
    <property type="project" value="InterPro"/>
</dbReference>
<feature type="non-terminal residue" evidence="6">
    <location>
        <position position="758"/>
    </location>
</feature>
<dbReference type="Pfam" id="PF06733">
    <property type="entry name" value="DEAD_2"/>
    <property type="match status" value="1"/>
</dbReference>
<dbReference type="SUPFAM" id="SSF52540">
    <property type="entry name" value="P-loop containing nucleoside triphosphate hydrolases"/>
    <property type="match status" value="1"/>
</dbReference>
<evidence type="ECO:0000256" key="3">
    <source>
        <dbReference type="ARBA" id="ARBA00022840"/>
    </source>
</evidence>
<dbReference type="Pfam" id="PF04851">
    <property type="entry name" value="ResIII"/>
    <property type="match status" value="1"/>
</dbReference>
<evidence type="ECO:0000259" key="5">
    <source>
        <dbReference type="PROSITE" id="PS51193"/>
    </source>
</evidence>
<feature type="compositionally biased region" description="Polar residues" evidence="4">
    <location>
        <begin position="35"/>
        <end position="49"/>
    </location>
</feature>
<evidence type="ECO:0000256" key="2">
    <source>
        <dbReference type="ARBA" id="ARBA00022801"/>
    </source>
</evidence>
<dbReference type="PROSITE" id="PS51193">
    <property type="entry name" value="HELICASE_ATP_BIND_2"/>
    <property type="match status" value="1"/>
</dbReference>
<dbReference type="InterPro" id="IPR002464">
    <property type="entry name" value="DNA/RNA_helicase_DEAH_CS"/>
</dbReference>
<dbReference type="PANTHER" id="PTHR11472:SF47">
    <property type="entry name" value="FANCONI ANEMIA GROUP J PROTEIN"/>
    <property type="match status" value="1"/>
</dbReference>
<feature type="region of interest" description="Disordered" evidence="4">
    <location>
        <begin position="265"/>
        <end position="336"/>
    </location>
</feature>
<keyword evidence="2" id="KW-0378">Hydrolase</keyword>
<organism evidence="6">
    <name type="scientific">Homalodisca liturata</name>
    <dbReference type="NCBI Taxonomy" id="320908"/>
    <lineage>
        <taxon>Eukaryota</taxon>
        <taxon>Metazoa</taxon>
        <taxon>Ecdysozoa</taxon>
        <taxon>Arthropoda</taxon>
        <taxon>Hexapoda</taxon>
        <taxon>Insecta</taxon>
        <taxon>Pterygota</taxon>
        <taxon>Neoptera</taxon>
        <taxon>Paraneoptera</taxon>
        <taxon>Hemiptera</taxon>
        <taxon>Auchenorrhyncha</taxon>
        <taxon>Membracoidea</taxon>
        <taxon>Cicadellidae</taxon>
        <taxon>Cicadellinae</taxon>
        <taxon>Proconiini</taxon>
        <taxon>Homalodisca</taxon>
    </lineage>
</organism>
<dbReference type="GO" id="GO:0003677">
    <property type="term" value="F:DNA binding"/>
    <property type="evidence" value="ECO:0007669"/>
    <property type="project" value="InterPro"/>
</dbReference>
<dbReference type="GO" id="GO:0006289">
    <property type="term" value="P:nucleotide-excision repair"/>
    <property type="evidence" value="ECO:0007669"/>
    <property type="project" value="TreeGrafter"/>
</dbReference>
<reference evidence="6" key="1">
    <citation type="submission" date="2015-11" db="EMBL/GenBank/DDBJ databases">
        <title>De novo transcriptome assembly of four potential Pierce s Disease insect vectors from Arizona vineyards.</title>
        <authorList>
            <person name="Tassone E.E."/>
        </authorList>
    </citation>
    <scope>NUCLEOTIDE SEQUENCE</scope>
</reference>
<dbReference type="InterPro" id="IPR045028">
    <property type="entry name" value="DinG/Rad3-like"/>
</dbReference>
<keyword evidence="3" id="KW-0067">ATP-binding</keyword>
<dbReference type="InterPro" id="IPR006935">
    <property type="entry name" value="Helicase/UvrB_N"/>
</dbReference>
<feature type="compositionally biased region" description="Polar residues" evidence="4">
    <location>
        <begin position="283"/>
        <end position="295"/>
    </location>
</feature>
<gene>
    <name evidence="6" type="ORF">g.17370</name>
</gene>
<feature type="compositionally biased region" description="Polar residues" evidence="4">
    <location>
        <begin position="138"/>
        <end position="152"/>
    </location>
</feature>
<protein>
    <recommendedName>
        <fullName evidence="5">Helicase ATP-binding domain-containing protein</fullName>
    </recommendedName>
</protein>
<feature type="region of interest" description="Disordered" evidence="4">
    <location>
        <begin position="113"/>
        <end position="153"/>
    </location>
</feature>
<dbReference type="InterPro" id="IPR014013">
    <property type="entry name" value="Helic_SF1/SF2_ATP-bd_DinG/Rad3"/>
</dbReference>
<feature type="domain" description="Helicase ATP-binding" evidence="5">
    <location>
        <begin position="186"/>
        <end position="562"/>
    </location>
</feature>
<dbReference type="EMBL" id="GECU01006127">
    <property type="protein sequence ID" value="JAT01580.1"/>
    <property type="molecule type" value="Transcribed_RNA"/>
</dbReference>
<feature type="region of interest" description="Disordered" evidence="4">
    <location>
        <begin position="28"/>
        <end position="49"/>
    </location>
</feature>
<dbReference type="AlphaFoldDB" id="A0A1B6JQQ8"/>
<keyword evidence="1" id="KW-0547">Nucleotide-binding</keyword>
<sequence>MDKFMMDKSISPEKYNRPILYSLVSPKKCERPVESTESSPSHNKYTQDSPSKFCCKSVNTTLSDRPSGLSVDCTATACEPLSSQELLNLPSKEYLSRMVNNCDEIQSSSNVSHKIDFTSHGPVTPSMTASPDRHRRTSSTPLLSNLDPNTSKRSIKMDRTSIPSMTPGTSRTKGRGCIGGVKMPIAGVEVEFPFQPYPTQIYMMNQVLQAIKKAENCLLESPTGTGKTMALLSSCLAWQQQELKLVKQLELEALDEAFEDTETAINKGENNIKKTPMRRETGQQETKNNTPSVHPSSESSSDDDIFQAPKRTKRSLGSEEPKDTVTATKETGPSETCDIDIVKPISLMEKDYADPKKFRATQIFYGTRTHKQIAQVVDQLKRSPYAKDINMTILAARDHTCVNDMVRGKPNVTELCKAAIDPVMGVSCSYYGGSSKISNFESLSNYGLPIVYDIEDMVCVGKKRRVCPYFTLRNLVTQAGIIFCPYNYLIDPRIRSSMNVNLTKSIVIMDEAHNIEDICREAGSLLLKQSDLEQAMSECRDNIKKDRNPEEYKFIEDFLQSLYSWLDSLGPTVQYSDMNEAKTTMTGEDVVNRLHLSNVSQENFQIFQDNLEKIETTKAEQPDLNYGISGKIKLLCDDIVVVLNYLYNPKNISKYKAYLNREVGSNERKEQKKNEWFTKPSGRRGQSGREEERVWKYSLHLLCLSPNIVFSELLGARTIVLASGTLSPLDSFQAELAVKFPWVVKGRHVVPGQNLFAS</sequence>
<name>A0A1B6JQQ8_9HEMI</name>
<evidence type="ECO:0000313" key="6">
    <source>
        <dbReference type="EMBL" id="JAT01580.1"/>
    </source>
</evidence>
<evidence type="ECO:0000256" key="4">
    <source>
        <dbReference type="SAM" id="MobiDB-lite"/>
    </source>
</evidence>
<feature type="compositionally biased region" description="Polar residues" evidence="4">
    <location>
        <begin position="325"/>
        <end position="334"/>
    </location>
</feature>